<dbReference type="Proteomes" id="UP001143330">
    <property type="component" value="Unassembled WGS sequence"/>
</dbReference>
<dbReference type="AlphaFoldDB" id="A0A9W6N9G3"/>
<dbReference type="InterPro" id="IPR008179">
    <property type="entry name" value="HisE"/>
</dbReference>
<evidence type="ECO:0000256" key="6">
    <source>
        <dbReference type="ARBA" id="ARBA00022741"/>
    </source>
</evidence>
<dbReference type="EMBL" id="BSFM01000002">
    <property type="protein sequence ID" value="GLK82391.1"/>
    <property type="molecule type" value="Genomic_DNA"/>
</dbReference>
<sequence>MRAARAGQVASPRTAKLFARGRAFIAKKVAEEAVEVALDGVIGDTPGTVRESADLLYNLVALWVELGIEPEDVWAEMRRREQMMGIAEKLPKSGKRDKHGALAGAVSPQGVLPLASLAPLRNRDSGGHSGYSGSADSAAIRAGDADEDAVLDAAPGTAALVAPPLVPNPRRRSG</sequence>
<evidence type="ECO:0000256" key="5">
    <source>
        <dbReference type="ARBA" id="ARBA00022605"/>
    </source>
</evidence>
<proteinExistence type="inferred from homology"/>
<dbReference type="GO" id="GO:0005524">
    <property type="term" value="F:ATP binding"/>
    <property type="evidence" value="ECO:0007669"/>
    <property type="project" value="UniProtKB-KW"/>
</dbReference>
<keyword evidence="8" id="KW-0067">ATP-binding</keyword>
<dbReference type="GO" id="GO:0000105">
    <property type="term" value="P:L-histidine biosynthetic process"/>
    <property type="evidence" value="ECO:0007669"/>
    <property type="project" value="UniProtKB-KW"/>
</dbReference>
<protein>
    <recommendedName>
        <fullName evidence="4">phosphoribosyl-ATP diphosphatase</fullName>
        <ecNumber evidence="4">3.6.1.31</ecNumber>
    </recommendedName>
</protein>
<evidence type="ECO:0000256" key="1">
    <source>
        <dbReference type="ARBA" id="ARBA00001460"/>
    </source>
</evidence>
<dbReference type="InterPro" id="IPR021130">
    <property type="entry name" value="PRib-ATP_PPHydrolase-like"/>
</dbReference>
<evidence type="ECO:0000256" key="2">
    <source>
        <dbReference type="ARBA" id="ARBA00005204"/>
    </source>
</evidence>
<dbReference type="EC" id="3.6.1.31" evidence="4"/>
<reference evidence="10" key="1">
    <citation type="journal article" date="2014" name="Int. J. Syst. Evol. Microbiol.">
        <title>Complete genome sequence of Corynebacterium casei LMG S-19264T (=DSM 44701T), isolated from a smear-ripened cheese.</title>
        <authorList>
            <consortium name="US DOE Joint Genome Institute (JGI-PGF)"/>
            <person name="Walter F."/>
            <person name="Albersmeier A."/>
            <person name="Kalinowski J."/>
            <person name="Ruckert C."/>
        </authorList>
    </citation>
    <scope>NUCLEOTIDE SEQUENCE</scope>
    <source>
        <strain evidence="10">VKM B-2789</strain>
    </source>
</reference>
<comment type="catalytic activity">
    <reaction evidence="1">
        <text>1-(5-phospho-beta-D-ribosyl)-ATP + H2O = 1-(5-phospho-beta-D-ribosyl)-5'-AMP + diphosphate + H(+)</text>
        <dbReference type="Rhea" id="RHEA:22828"/>
        <dbReference type="ChEBI" id="CHEBI:15377"/>
        <dbReference type="ChEBI" id="CHEBI:15378"/>
        <dbReference type="ChEBI" id="CHEBI:33019"/>
        <dbReference type="ChEBI" id="CHEBI:59457"/>
        <dbReference type="ChEBI" id="CHEBI:73183"/>
        <dbReference type="EC" id="3.6.1.31"/>
    </reaction>
</comment>
<keyword evidence="9" id="KW-0368">Histidine biosynthesis</keyword>
<evidence type="ECO:0000256" key="8">
    <source>
        <dbReference type="ARBA" id="ARBA00022840"/>
    </source>
</evidence>
<evidence type="ECO:0000256" key="7">
    <source>
        <dbReference type="ARBA" id="ARBA00022801"/>
    </source>
</evidence>
<comment type="pathway">
    <text evidence="2">Amino-acid biosynthesis; L-histidine biosynthesis; L-histidine from 5-phospho-alpha-D-ribose 1-diphosphate: step 2/9.</text>
</comment>
<dbReference type="Gene3D" id="1.10.287.1080">
    <property type="entry name" value="MazG-like"/>
    <property type="match status" value="1"/>
</dbReference>
<dbReference type="GO" id="GO:0004636">
    <property type="term" value="F:phosphoribosyl-ATP diphosphatase activity"/>
    <property type="evidence" value="ECO:0007669"/>
    <property type="project" value="UniProtKB-EC"/>
</dbReference>
<keyword evidence="7" id="KW-0378">Hydrolase</keyword>
<dbReference type="NCBIfam" id="TIGR03188">
    <property type="entry name" value="histidine_hisI"/>
    <property type="match status" value="1"/>
</dbReference>
<reference evidence="10" key="2">
    <citation type="submission" date="2023-01" db="EMBL/GenBank/DDBJ databases">
        <authorList>
            <person name="Sun Q."/>
            <person name="Evtushenko L."/>
        </authorList>
    </citation>
    <scope>NUCLEOTIDE SEQUENCE</scope>
    <source>
        <strain evidence="10">VKM B-2789</strain>
    </source>
</reference>
<gene>
    <name evidence="10" type="ORF">GCM10017653_04600</name>
</gene>
<evidence type="ECO:0000313" key="10">
    <source>
        <dbReference type="EMBL" id="GLK82391.1"/>
    </source>
</evidence>
<organism evidence="10 11">
    <name type="scientific">Ancylobacter defluvii</name>
    <dbReference type="NCBI Taxonomy" id="1282440"/>
    <lineage>
        <taxon>Bacteria</taxon>
        <taxon>Pseudomonadati</taxon>
        <taxon>Pseudomonadota</taxon>
        <taxon>Alphaproteobacteria</taxon>
        <taxon>Hyphomicrobiales</taxon>
        <taxon>Xanthobacteraceae</taxon>
        <taxon>Ancylobacter</taxon>
    </lineage>
</organism>
<comment type="caution">
    <text evidence="10">The sequence shown here is derived from an EMBL/GenBank/DDBJ whole genome shotgun (WGS) entry which is preliminary data.</text>
</comment>
<dbReference type="Pfam" id="PF01503">
    <property type="entry name" value="PRA-PH"/>
    <property type="match status" value="1"/>
</dbReference>
<dbReference type="CDD" id="cd11534">
    <property type="entry name" value="NTP-PPase_HisIE_like"/>
    <property type="match status" value="1"/>
</dbReference>
<evidence type="ECO:0000256" key="4">
    <source>
        <dbReference type="ARBA" id="ARBA00012414"/>
    </source>
</evidence>
<comment type="similarity">
    <text evidence="3">Belongs to the PRA-PH family.</text>
</comment>
<keyword evidence="5" id="KW-0028">Amino-acid biosynthesis</keyword>
<keyword evidence="6" id="KW-0547">Nucleotide-binding</keyword>
<accession>A0A9W6N9G3</accession>
<evidence type="ECO:0000313" key="11">
    <source>
        <dbReference type="Proteomes" id="UP001143330"/>
    </source>
</evidence>
<name>A0A9W6N9G3_9HYPH</name>
<keyword evidence="11" id="KW-1185">Reference proteome</keyword>
<evidence type="ECO:0000256" key="3">
    <source>
        <dbReference type="ARBA" id="ARBA00009392"/>
    </source>
</evidence>
<dbReference type="SUPFAM" id="SSF101386">
    <property type="entry name" value="all-alpha NTP pyrophosphatases"/>
    <property type="match status" value="1"/>
</dbReference>
<evidence type="ECO:0000256" key="9">
    <source>
        <dbReference type="ARBA" id="ARBA00023102"/>
    </source>
</evidence>